<organism evidence="1 2">
    <name type="scientific">Liparis tanakae</name>
    <name type="common">Tanaka's snailfish</name>
    <dbReference type="NCBI Taxonomy" id="230148"/>
    <lineage>
        <taxon>Eukaryota</taxon>
        <taxon>Metazoa</taxon>
        <taxon>Chordata</taxon>
        <taxon>Craniata</taxon>
        <taxon>Vertebrata</taxon>
        <taxon>Euteleostomi</taxon>
        <taxon>Actinopterygii</taxon>
        <taxon>Neopterygii</taxon>
        <taxon>Teleostei</taxon>
        <taxon>Neoteleostei</taxon>
        <taxon>Acanthomorphata</taxon>
        <taxon>Eupercaria</taxon>
        <taxon>Perciformes</taxon>
        <taxon>Cottioidei</taxon>
        <taxon>Cottales</taxon>
        <taxon>Liparidae</taxon>
        <taxon>Liparis</taxon>
    </lineage>
</organism>
<sequence>MSEPARGGCDVSAAARDLPRVGFSQRQLALSGAAVPLQLLLQVISWKTRHCCGRARERARGILLETELDTYSLLMSKLVLLNGEMDEYTLA</sequence>
<evidence type="ECO:0000313" key="1">
    <source>
        <dbReference type="EMBL" id="TNN46743.1"/>
    </source>
</evidence>
<reference evidence="1 2" key="1">
    <citation type="submission" date="2019-03" db="EMBL/GenBank/DDBJ databases">
        <title>First draft genome of Liparis tanakae, snailfish: a comprehensive survey of snailfish specific genes.</title>
        <authorList>
            <person name="Kim W."/>
            <person name="Song I."/>
            <person name="Jeong J.-H."/>
            <person name="Kim D."/>
            <person name="Kim S."/>
            <person name="Ryu S."/>
            <person name="Song J.Y."/>
            <person name="Lee S.K."/>
        </authorList>
    </citation>
    <scope>NUCLEOTIDE SEQUENCE [LARGE SCALE GENOMIC DNA]</scope>
    <source>
        <tissue evidence="1">Muscle</tissue>
    </source>
</reference>
<dbReference type="EMBL" id="SRLO01000776">
    <property type="protein sequence ID" value="TNN46743.1"/>
    <property type="molecule type" value="Genomic_DNA"/>
</dbReference>
<dbReference type="Proteomes" id="UP000314294">
    <property type="component" value="Unassembled WGS sequence"/>
</dbReference>
<accession>A0A4Z2G1F3</accession>
<gene>
    <name evidence="1" type="ORF">EYF80_043065</name>
</gene>
<keyword evidence="2" id="KW-1185">Reference proteome</keyword>
<dbReference type="AlphaFoldDB" id="A0A4Z2G1F3"/>
<evidence type="ECO:0000313" key="2">
    <source>
        <dbReference type="Proteomes" id="UP000314294"/>
    </source>
</evidence>
<comment type="caution">
    <text evidence="1">The sequence shown here is derived from an EMBL/GenBank/DDBJ whole genome shotgun (WGS) entry which is preliminary data.</text>
</comment>
<name>A0A4Z2G1F3_9TELE</name>
<proteinExistence type="predicted"/>
<protein>
    <submittedName>
        <fullName evidence="1">Uncharacterized protein</fullName>
    </submittedName>
</protein>